<dbReference type="InterPro" id="IPR013154">
    <property type="entry name" value="ADH-like_N"/>
</dbReference>
<evidence type="ECO:0000256" key="2">
    <source>
        <dbReference type="ARBA" id="ARBA00008072"/>
    </source>
</evidence>
<dbReference type="InterPro" id="IPR013149">
    <property type="entry name" value="ADH-like_C"/>
</dbReference>
<dbReference type="SUPFAM" id="SSF51735">
    <property type="entry name" value="NAD(P)-binding Rossmann-fold domains"/>
    <property type="match status" value="1"/>
</dbReference>
<comment type="similarity">
    <text evidence="2">Belongs to the zinc-containing alcohol dehydrogenase family.</text>
</comment>
<accession>A0ABS5CIN9</accession>
<evidence type="ECO:0000256" key="4">
    <source>
        <dbReference type="ARBA" id="ARBA00022833"/>
    </source>
</evidence>
<evidence type="ECO:0000313" key="8">
    <source>
        <dbReference type="Proteomes" id="UP000673394"/>
    </source>
</evidence>
<name>A0ABS5CIN9_9BACL</name>
<proteinExistence type="inferred from homology"/>
<comment type="caution">
    <text evidence="7">The sequence shown here is derived from an EMBL/GenBank/DDBJ whole genome shotgun (WGS) entry which is preliminary data.</text>
</comment>
<sequence length="332" mass="36295">MNSTNIIFPSAQVVEVREEELAPLQAGEVRCKARKSLISTGTETLCLRGIFDTNTNWESWVQYPFYPGYSMAAEIIEVGEGAEGFKVGDRVTSNMQHRQFFNTHANNVKPIPDGITDEQASWLTLGQITQVGTRRAELKLGESVAIIGQGLLGQLVVQYMRAAGARHIIAIDQAESRLEFSRKSGATHTICAAADVAAEEVRRITGGSMCDVVYDITGHPAVLAPATLLAKEMGRVVLLGDTTQPSKQVIGPRVVSNSVAILGVHASMTRNYNGVTGDQMTAVFYDYLLQGRMNIEHLMTHTYSPLEAPAAYDFLMKDRTSAIGVIFDWDLL</sequence>
<evidence type="ECO:0000259" key="6">
    <source>
        <dbReference type="SMART" id="SM00829"/>
    </source>
</evidence>
<dbReference type="Gene3D" id="3.40.50.720">
    <property type="entry name" value="NAD(P)-binding Rossmann-like Domain"/>
    <property type="match status" value="1"/>
</dbReference>
<dbReference type="InterPro" id="IPR036291">
    <property type="entry name" value="NAD(P)-bd_dom_sf"/>
</dbReference>
<gene>
    <name evidence="7" type="ORF">I8J30_23470</name>
</gene>
<dbReference type="SUPFAM" id="SSF50129">
    <property type="entry name" value="GroES-like"/>
    <property type="match status" value="1"/>
</dbReference>
<dbReference type="Pfam" id="PF08240">
    <property type="entry name" value="ADH_N"/>
    <property type="match status" value="1"/>
</dbReference>
<dbReference type="InterPro" id="IPR020843">
    <property type="entry name" value="ER"/>
</dbReference>
<dbReference type="CDD" id="cd08255">
    <property type="entry name" value="2-desacetyl-2-hydroxyethyl_bacteriochlorophyllide_like"/>
    <property type="match status" value="1"/>
</dbReference>
<keyword evidence="3" id="KW-0479">Metal-binding</keyword>
<protein>
    <submittedName>
        <fullName evidence="7">Zinc-binding dehydrogenase</fullName>
    </submittedName>
</protein>
<dbReference type="EMBL" id="JAGKSP010000012">
    <property type="protein sequence ID" value="MBP3965681.1"/>
    <property type="molecule type" value="Genomic_DNA"/>
</dbReference>
<dbReference type="Gene3D" id="3.90.180.10">
    <property type="entry name" value="Medium-chain alcohol dehydrogenases, catalytic domain"/>
    <property type="match status" value="2"/>
</dbReference>
<dbReference type="Proteomes" id="UP000673394">
    <property type="component" value="Unassembled WGS sequence"/>
</dbReference>
<dbReference type="SMART" id="SM00829">
    <property type="entry name" value="PKS_ER"/>
    <property type="match status" value="1"/>
</dbReference>
<evidence type="ECO:0000313" key="7">
    <source>
        <dbReference type="EMBL" id="MBP3965681.1"/>
    </source>
</evidence>
<organism evidence="7 8">
    <name type="scientific">Paenibacillus lignilyticus</name>
    <dbReference type="NCBI Taxonomy" id="1172615"/>
    <lineage>
        <taxon>Bacteria</taxon>
        <taxon>Bacillati</taxon>
        <taxon>Bacillota</taxon>
        <taxon>Bacilli</taxon>
        <taxon>Bacillales</taxon>
        <taxon>Paenibacillaceae</taxon>
        <taxon>Paenibacillus</taxon>
    </lineage>
</organism>
<keyword evidence="8" id="KW-1185">Reference proteome</keyword>
<comment type="cofactor">
    <cofactor evidence="1">
        <name>Zn(2+)</name>
        <dbReference type="ChEBI" id="CHEBI:29105"/>
    </cofactor>
</comment>
<dbReference type="InterPro" id="IPR011032">
    <property type="entry name" value="GroES-like_sf"/>
</dbReference>
<dbReference type="PANTHER" id="PTHR43350:SF19">
    <property type="entry name" value="D-GULOSIDE 3-DEHYDROGENASE"/>
    <property type="match status" value="1"/>
</dbReference>
<feature type="domain" description="Enoyl reductase (ER)" evidence="6">
    <location>
        <begin position="10"/>
        <end position="323"/>
    </location>
</feature>
<dbReference type="Pfam" id="PF00107">
    <property type="entry name" value="ADH_zinc_N"/>
    <property type="match status" value="1"/>
</dbReference>
<keyword evidence="5" id="KW-0560">Oxidoreductase</keyword>
<evidence type="ECO:0000256" key="5">
    <source>
        <dbReference type="ARBA" id="ARBA00023002"/>
    </source>
</evidence>
<reference evidence="7 8" key="1">
    <citation type="submission" date="2021-04" db="EMBL/GenBank/DDBJ databases">
        <title>Paenibacillus sp. DLE-14 whole genome sequence.</title>
        <authorList>
            <person name="Ham Y.J."/>
        </authorList>
    </citation>
    <scope>NUCLEOTIDE SEQUENCE [LARGE SCALE GENOMIC DNA]</scope>
    <source>
        <strain evidence="7 8">DLE-14</strain>
    </source>
</reference>
<keyword evidence="4" id="KW-0862">Zinc</keyword>
<evidence type="ECO:0000256" key="3">
    <source>
        <dbReference type="ARBA" id="ARBA00022723"/>
    </source>
</evidence>
<evidence type="ECO:0000256" key="1">
    <source>
        <dbReference type="ARBA" id="ARBA00001947"/>
    </source>
</evidence>
<dbReference type="PANTHER" id="PTHR43350">
    <property type="entry name" value="NAD-DEPENDENT ALCOHOL DEHYDROGENASE"/>
    <property type="match status" value="1"/>
</dbReference>
<dbReference type="RefSeq" id="WP_210662294.1">
    <property type="nucleotide sequence ID" value="NZ_JAGKSP010000012.1"/>
</dbReference>